<name>V2WXC6_MONRO</name>
<evidence type="ECO:0000313" key="1">
    <source>
        <dbReference type="EMBL" id="ESK84870.1"/>
    </source>
</evidence>
<dbReference type="Proteomes" id="UP000017559">
    <property type="component" value="Unassembled WGS sequence"/>
</dbReference>
<dbReference type="KEGG" id="mrr:Moror_14939"/>
<sequence>MNIDLGEKESSSFVDMLKALLARMLMSDDNISTITADLSSDEASKVMQTLQGSTAGLYDDLVSLAIDFCNKDLSTDPNQKGKSEESEDVKLCREMKKSIRE</sequence>
<comment type="caution">
    <text evidence="1">The sequence shown here is derived from an EMBL/GenBank/DDBJ whole genome shotgun (WGS) entry which is preliminary data.</text>
</comment>
<proteinExistence type="predicted"/>
<gene>
    <name evidence="1" type="ORF">Moror_14939</name>
</gene>
<dbReference type="OrthoDB" id="3086989at2759"/>
<dbReference type="HOGENOM" id="CLU_2210653_0_0_1"/>
<dbReference type="AlphaFoldDB" id="V2WXC6"/>
<protein>
    <submittedName>
        <fullName evidence="1">Uncharacterized protein</fullName>
    </submittedName>
</protein>
<keyword evidence="2" id="KW-1185">Reference proteome</keyword>
<evidence type="ECO:0000313" key="2">
    <source>
        <dbReference type="Proteomes" id="UP000017559"/>
    </source>
</evidence>
<dbReference type="EMBL" id="AWSO01001214">
    <property type="protein sequence ID" value="ESK84870.1"/>
    <property type="molecule type" value="Genomic_DNA"/>
</dbReference>
<reference evidence="1 2" key="1">
    <citation type="journal article" date="2014" name="BMC Genomics">
        <title>Genome and secretome analysis of the hemibiotrophic fungal pathogen, Moniliophthora roreri, which causes frosty pod rot disease of cacao: mechanisms of the biotrophic and necrotrophic phases.</title>
        <authorList>
            <person name="Meinhardt L.W."/>
            <person name="Costa G.G.L."/>
            <person name="Thomazella D.P.T."/>
            <person name="Teixeira P.J.P.L."/>
            <person name="Carazzolle M.F."/>
            <person name="Schuster S.C."/>
            <person name="Carlson J.E."/>
            <person name="Guiltinan M.J."/>
            <person name="Mieczkowski P."/>
            <person name="Farmer A."/>
            <person name="Ramaraj T."/>
            <person name="Crozier J."/>
            <person name="Davis R.E."/>
            <person name="Shao J."/>
            <person name="Melnick R.L."/>
            <person name="Pereira G.A.G."/>
            <person name="Bailey B.A."/>
        </authorList>
    </citation>
    <scope>NUCLEOTIDE SEQUENCE [LARGE SCALE GENOMIC DNA]</scope>
    <source>
        <strain evidence="1 2">MCA 2997</strain>
    </source>
</reference>
<organism evidence="1 2">
    <name type="scientific">Moniliophthora roreri (strain MCA 2997)</name>
    <name type="common">Cocoa frosty pod rot fungus</name>
    <name type="synonym">Crinipellis roreri</name>
    <dbReference type="NCBI Taxonomy" id="1381753"/>
    <lineage>
        <taxon>Eukaryota</taxon>
        <taxon>Fungi</taxon>
        <taxon>Dikarya</taxon>
        <taxon>Basidiomycota</taxon>
        <taxon>Agaricomycotina</taxon>
        <taxon>Agaricomycetes</taxon>
        <taxon>Agaricomycetidae</taxon>
        <taxon>Agaricales</taxon>
        <taxon>Marasmiineae</taxon>
        <taxon>Marasmiaceae</taxon>
        <taxon>Moniliophthora</taxon>
    </lineage>
</organism>
<accession>V2WXC6</accession>